<evidence type="ECO:0000313" key="2">
    <source>
        <dbReference type="EMBL" id="GJN25756.1"/>
    </source>
</evidence>
<evidence type="ECO:0000313" key="3">
    <source>
        <dbReference type="Proteomes" id="UP001054889"/>
    </source>
</evidence>
<sequence>MGVACRVTTALILKLKGLGEERVFDRVFYIRIAPGGHDPEDHHSIWSNLVRTEEYASEASVSELGRAVTELPTLEALSLRDSPLLNTQMTCEETDDEDDDREKTIQIQHLLDARSPCTIKELFDSMLAAEHAALTALAAEHGIEPPRDPFLVGEESQLAPQHSTATAAQPLAGMTTRHKASTEENIEDGKKWMRDEVKLCFKKHIEKTANHKGLDFELDELCHQCFNVESYTKVFHHYNFKMRTKMPSSLEWSVGLYFAEVKEIFGRKFYFCCPLEPNESGHCYACKNQGADDLKHPATGGFEVGLCDALKSSFWCSDEDE</sequence>
<name>A0AAV5EUK5_ELECO</name>
<organism evidence="2 3">
    <name type="scientific">Eleusine coracana subsp. coracana</name>
    <dbReference type="NCBI Taxonomy" id="191504"/>
    <lineage>
        <taxon>Eukaryota</taxon>
        <taxon>Viridiplantae</taxon>
        <taxon>Streptophyta</taxon>
        <taxon>Embryophyta</taxon>
        <taxon>Tracheophyta</taxon>
        <taxon>Spermatophyta</taxon>
        <taxon>Magnoliopsida</taxon>
        <taxon>Liliopsida</taxon>
        <taxon>Poales</taxon>
        <taxon>Poaceae</taxon>
        <taxon>PACMAD clade</taxon>
        <taxon>Chloridoideae</taxon>
        <taxon>Cynodonteae</taxon>
        <taxon>Eleusininae</taxon>
        <taxon>Eleusine</taxon>
    </lineage>
</organism>
<comment type="caution">
    <text evidence="2">The sequence shown here is derived from an EMBL/GenBank/DDBJ whole genome shotgun (WGS) entry which is preliminary data.</text>
</comment>
<reference evidence="2" key="1">
    <citation type="journal article" date="2018" name="DNA Res.">
        <title>Multiple hybrid de novo genome assembly of finger millet, an orphan allotetraploid crop.</title>
        <authorList>
            <person name="Hatakeyama M."/>
            <person name="Aluri S."/>
            <person name="Balachadran M.T."/>
            <person name="Sivarajan S.R."/>
            <person name="Patrignani A."/>
            <person name="Gruter S."/>
            <person name="Poveda L."/>
            <person name="Shimizu-Inatsugi R."/>
            <person name="Baeten J."/>
            <person name="Francoijs K.J."/>
            <person name="Nataraja K.N."/>
            <person name="Reddy Y.A.N."/>
            <person name="Phadnis S."/>
            <person name="Ravikumar R.L."/>
            <person name="Schlapbach R."/>
            <person name="Sreeman S.M."/>
            <person name="Shimizu K.K."/>
        </authorList>
    </citation>
    <scope>NUCLEOTIDE SEQUENCE</scope>
</reference>
<dbReference type="Pfam" id="PF12274">
    <property type="entry name" value="DUF3615"/>
    <property type="match status" value="1"/>
</dbReference>
<gene>
    <name evidence="2" type="primary">gb13626</name>
    <name evidence="2" type="ORF">PR202_gb13626</name>
</gene>
<protein>
    <recommendedName>
        <fullName evidence="1">DUF3615 domain-containing protein</fullName>
    </recommendedName>
</protein>
<dbReference type="EMBL" id="BQKI01000078">
    <property type="protein sequence ID" value="GJN25756.1"/>
    <property type="molecule type" value="Genomic_DNA"/>
</dbReference>
<dbReference type="PANTHER" id="PTHR33326">
    <property type="entry name" value="OS05G0543800 PROTEIN"/>
    <property type="match status" value="1"/>
</dbReference>
<dbReference type="PANTHER" id="PTHR33326:SF14">
    <property type="entry name" value="EXPRESSED PROTEIN"/>
    <property type="match status" value="1"/>
</dbReference>
<reference evidence="2" key="2">
    <citation type="submission" date="2021-12" db="EMBL/GenBank/DDBJ databases">
        <title>Resequencing data analysis of finger millet.</title>
        <authorList>
            <person name="Hatakeyama M."/>
            <person name="Aluri S."/>
            <person name="Balachadran M.T."/>
            <person name="Sivarajan S.R."/>
            <person name="Poveda L."/>
            <person name="Shimizu-Inatsugi R."/>
            <person name="Schlapbach R."/>
            <person name="Sreeman S.M."/>
            <person name="Shimizu K.K."/>
        </authorList>
    </citation>
    <scope>NUCLEOTIDE SEQUENCE</scope>
</reference>
<feature type="domain" description="DUF3615" evidence="1">
    <location>
        <begin position="198"/>
        <end position="297"/>
    </location>
</feature>
<keyword evidence="3" id="KW-1185">Reference proteome</keyword>
<evidence type="ECO:0000259" key="1">
    <source>
        <dbReference type="Pfam" id="PF12274"/>
    </source>
</evidence>
<proteinExistence type="predicted"/>
<dbReference type="Proteomes" id="UP001054889">
    <property type="component" value="Unassembled WGS sequence"/>
</dbReference>
<accession>A0AAV5EUK5</accession>
<dbReference type="InterPro" id="IPR022059">
    <property type="entry name" value="DUF3615"/>
</dbReference>
<dbReference type="AlphaFoldDB" id="A0AAV5EUK5"/>